<evidence type="ECO:0000313" key="2">
    <source>
        <dbReference type="Proteomes" id="UP000824881"/>
    </source>
</evidence>
<proteinExistence type="predicted"/>
<reference evidence="1 2" key="1">
    <citation type="journal article" date="2021" name="Appl. Environ. Microbiol.">
        <title>Genetic linkage and physical mapping for an oyster mushroom Pleurotus cornucopiae and QTL analysis for the trait cap color.</title>
        <authorList>
            <person name="Zhang Y."/>
            <person name="Gao W."/>
            <person name="Sonnenberg A."/>
            <person name="Chen Q."/>
            <person name="Zhang J."/>
            <person name="Huang C."/>
        </authorList>
    </citation>
    <scope>NUCLEOTIDE SEQUENCE [LARGE SCALE GENOMIC DNA]</scope>
    <source>
        <strain evidence="1">CCMSSC00406</strain>
    </source>
</reference>
<organism evidence="1 2">
    <name type="scientific">Pleurotus cornucopiae</name>
    <name type="common">Cornucopia mushroom</name>
    <dbReference type="NCBI Taxonomy" id="5321"/>
    <lineage>
        <taxon>Eukaryota</taxon>
        <taxon>Fungi</taxon>
        <taxon>Dikarya</taxon>
        <taxon>Basidiomycota</taxon>
        <taxon>Agaricomycotina</taxon>
        <taxon>Agaricomycetes</taxon>
        <taxon>Agaricomycetidae</taxon>
        <taxon>Agaricales</taxon>
        <taxon>Pleurotineae</taxon>
        <taxon>Pleurotaceae</taxon>
        <taxon>Pleurotus</taxon>
    </lineage>
</organism>
<dbReference type="EMBL" id="WQMT02000011">
    <property type="protein sequence ID" value="KAG9217489.1"/>
    <property type="molecule type" value="Genomic_DNA"/>
</dbReference>
<accession>A0ACB7II82</accession>
<comment type="caution">
    <text evidence="1">The sequence shown here is derived from an EMBL/GenBank/DDBJ whole genome shotgun (WGS) entry which is preliminary data.</text>
</comment>
<dbReference type="Proteomes" id="UP000824881">
    <property type="component" value="Unassembled WGS sequence"/>
</dbReference>
<name>A0ACB7II82_PLECO</name>
<keyword evidence="2" id="KW-1185">Reference proteome</keyword>
<evidence type="ECO:0000313" key="1">
    <source>
        <dbReference type="EMBL" id="KAG9217489.1"/>
    </source>
</evidence>
<gene>
    <name evidence="1" type="ORF">CCMSSC00406_0008601</name>
</gene>
<protein>
    <submittedName>
        <fullName evidence="1">Uncharacterized protein</fullName>
    </submittedName>
</protein>
<sequence length="373" mass="43130">MMHQDDEIYEDLYGEEFEYLTIHVDLDSGWNPGSTLSFYAYPYRNDAFHTIVNCQKSINWTPDAPVSAPHCGEMQDDIRMEYKTGSHHADATMSWNEIWQLAKNAAYRHRQAHIKIEKTLSFGTSIAWVLVREHITFWDAPWRMCVAIEFGSSDDCVNFIQHGSHRLEHRSIDATRVRYAWWGSKYVYENGRTVIDDIHHAVYQAIPFGLDHSAAQSDAIDRGLSRSEFMQESATSSLETAMSRRSHTPSPRNSQSCVLLVDLYIETYVSLRREIDRSSAASWRILPRAHLRFPRIQILSDLLTNLIFISSPPHLINAAMRTLRERFPARRSEHRTVIINYIAGNAFFRSIHGGNIGGRNNVNHIQEIRVYFE</sequence>